<dbReference type="CDD" id="cd06170">
    <property type="entry name" value="LuxR_C_like"/>
    <property type="match status" value="1"/>
</dbReference>
<gene>
    <name evidence="6" type="ORF">DES45_11140</name>
</gene>
<dbReference type="GO" id="GO:0000160">
    <property type="term" value="P:phosphorelay signal transduction system"/>
    <property type="evidence" value="ECO:0007669"/>
    <property type="project" value="InterPro"/>
</dbReference>
<evidence type="ECO:0000313" key="7">
    <source>
        <dbReference type="Proteomes" id="UP000254925"/>
    </source>
</evidence>
<feature type="modified residue" description="4-aspartylphosphate" evidence="3">
    <location>
        <position position="64"/>
    </location>
</feature>
<dbReference type="SUPFAM" id="SSF52172">
    <property type="entry name" value="CheY-like"/>
    <property type="match status" value="1"/>
</dbReference>
<evidence type="ECO:0000313" key="6">
    <source>
        <dbReference type="EMBL" id="RDI54864.1"/>
    </source>
</evidence>
<dbReference type="InterPro" id="IPR001789">
    <property type="entry name" value="Sig_transdc_resp-reg_receiver"/>
</dbReference>
<dbReference type="PANTHER" id="PTHR43214">
    <property type="entry name" value="TWO-COMPONENT RESPONSE REGULATOR"/>
    <property type="match status" value="1"/>
</dbReference>
<keyword evidence="1 3" id="KW-0597">Phosphoprotein</keyword>
<dbReference type="Proteomes" id="UP000254925">
    <property type="component" value="Unassembled WGS sequence"/>
</dbReference>
<reference evidence="6 7" key="1">
    <citation type="submission" date="2018-07" db="EMBL/GenBank/DDBJ databases">
        <title>Genomic Encyclopedia of Type Strains, Phase IV (KMG-IV): sequencing the most valuable type-strain genomes for metagenomic binning, comparative biology and taxonomic classification.</title>
        <authorList>
            <person name="Goeker M."/>
        </authorList>
    </citation>
    <scope>NUCLEOTIDE SEQUENCE [LARGE SCALE GENOMIC DNA]</scope>
    <source>
        <strain evidence="6 7">DSM 14364</strain>
    </source>
</reference>
<dbReference type="SUPFAM" id="SSF46894">
    <property type="entry name" value="C-terminal effector domain of the bipartite response regulators"/>
    <property type="match status" value="1"/>
</dbReference>
<dbReference type="EMBL" id="QQBB01000011">
    <property type="protein sequence ID" value="RDI54864.1"/>
    <property type="molecule type" value="Genomic_DNA"/>
</dbReference>
<dbReference type="GO" id="GO:0003677">
    <property type="term" value="F:DNA binding"/>
    <property type="evidence" value="ECO:0007669"/>
    <property type="project" value="UniProtKB-KW"/>
</dbReference>
<sequence>MNAEPSFALVIEDLPDTREWLCAVLRQTFPEQQIEAFPTLATARAWLSAAGAERLAKVRLALVDIGLPDGSGIDLIRELVDCCPGIIPIVATIFDDDDHLFDAIAAGAQGYLLKNQEQAVLAHYLRRIESGEPPVSPSIARRMFSYFREKSGARSKAPEQGEALTPREMEVLALLGVGSRVPEVAYRLGLTEHTVATYVKTIYRKLKISSRAEAALEASRRGLI</sequence>
<dbReference type="SMART" id="SM00448">
    <property type="entry name" value="REC"/>
    <property type="match status" value="1"/>
</dbReference>
<evidence type="ECO:0000256" key="2">
    <source>
        <dbReference type="ARBA" id="ARBA00023125"/>
    </source>
</evidence>
<name>A0A370HCR0_9HYPH</name>
<evidence type="ECO:0000256" key="1">
    <source>
        <dbReference type="ARBA" id="ARBA00022553"/>
    </source>
</evidence>
<keyword evidence="2" id="KW-0238">DNA-binding</keyword>
<keyword evidence="7" id="KW-1185">Reference proteome</keyword>
<dbReference type="Pfam" id="PF00196">
    <property type="entry name" value="GerE"/>
    <property type="match status" value="1"/>
</dbReference>
<dbReference type="InterPro" id="IPR000792">
    <property type="entry name" value="Tscrpt_reg_LuxR_C"/>
</dbReference>
<feature type="domain" description="Response regulatory" evidence="5">
    <location>
        <begin position="7"/>
        <end position="129"/>
    </location>
</feature>
<protein>
    <submittedName>
        <fullName evidence="6">LuxR family two component transcriptional regulator</fullName>
    </submittedName>
</protein>
<dbReference type="AlphaFoldDB" id="A0A370HCR0"/>
<dbReference type="CDD" id="cd17535">
    <property type="entry name" value="REC_NarL-like"/>
    <property type="match status" value="1"/>
</dbReference>
<dbReference type="InterPro" id="IPR016032">
    <property type="entry name" value="Sig_transdc_resp-reg_C-effctor"/>
</dbReference>
<dbReference type="PRINTS" id="PR00038">
    <property type="entry name" value="HTHLUXR"/>
</dbReference>
<evidence type="ECO:0000259" key="5">
    <source>
        <dbReference type="PROSITE" id="PS50110"/>
    </source>
</evidence>
<comment type="caution">
    <text evidence="6">The sequence shown here is derived from an EMBL/GenBank/DDBJ whole genome shotgun (WGS) entry which is preliminary data.</text>
</comment>
<feature type="domain" description="HTH luxR-type" evidence="4">
    <location>
        <begin position="157"/>
        <end position="222"/>
    </location>
</feature>
<accession>A0A370HCR0</accession>
<evidence type="ECO:0000256" key="3">
    <source>
        <dbReference type="PROSITE-ProRule" id="PRU00169"/>
    </source>
</evidence>
<dbReference type="PANTHER" id="PTHR43214:SF43">
    <property type="entry name" value="TWO-COMPONENT RESPONSE REGULATOR"/>
    <property type="match status" value="1"/>
</dbReference>
<dbReference type="PROSITE" id="PS50110">
    <property type="entry name" value="RESPONSE_REGULATORY"/>
    <property type="match status" value="1"/>
</dbReference>
<dbReference type="InterPro" id="IPR039420">
    <property type="entry name" value="WalR-like"/>
</dbReference>
<dbReference type="InterPro" id="IPR011006">
    <property type="entry name" value="CheY-like_superfamily"/>
</dbReference>
<organism evidence="6 7">
    <name type="scientific">Microvirga subterranea</name>
    <dbReference type="NCBI Taxonomy" id="186651"/>
    <lineage>
        <taxon>Bacteria</taxon>
        <taxon>Pseudomonadati</taxon>
        <taxon>Pseudomonadota</taxon>
        <taxon>Alphaproteobacteria</taxon>
        <taxon>Hyphomicrobiales</taxon>
        <taxon>Methylobacteriaceae</taxon>
        <taxon>Microvirga</taxon>
    </lineage>
</organism>
<dbReference type="PROSITE" id="PS50043">
    <property type="entry name" value="HTH_LUXR_2"/>
    <property type="match status" value="1"/>
</dbReference>
<dbReference type="OrthoDB" id="5292887at2"/>
<evidence type="ECO:0000259" key="4">
    <source>
        <dbReference type="PROSITE" id="PS50043"/>
    </source>
</evidence>
<dbReference type="Pfam" id="PF00072">
    <property type="entry name" value="Response_reg"/>
    <property type="match status" value="1"/>
</dbReference>
<dbReference type="Gene3D" id="3.40.50.2300">
    <property type="match status" value="1"/>
</dbReference>
<proteinExistence type="predicted"/>
<dbReference type="SMART" id="SM00421">
    <property type="entry name" value="HTH_LUXR"/>
    <property type="match status" value="1"/>
</dbReference>
<dbReference type="InterPro" id="IPR058245">
    <property type="entry name" value="NreC/VraR/RcsB-like_REC"/>
</dbReference>
<dbReference type="GO" id="GO:0006355">
    <property type="term" value="P:regulation of DNA-templated transcription"/>
    <property type="evidence" value="ECO:0007669"/>
    <property type="project" value="InterPro"/>
</dbReference>